<accession>A0A0L0NEU6</accession>
<feature type="compositionally biased region" description="Basic and acidic residues" evidence="8">
    <location>
        <begin position="139"/>
        <end position="169"/>
    </location>
</feature>
<dbReference type="GO" id="GO:0042147">
    <property type="term" value="P:retrograde transport, endosome to Golgi"/>
    <property type="evidence" value="ECO:0007669"/>
    <property type="project" value="InterPro"/>
</dbReference>
<feature type="domain" description="Vacuolar protein sorting-associated protein 54 C-terminal" evidence="9">
    <location>
        <begin position="806"/>
        <end position="939"/>
    </location>
</feature>
<keyword evidence="11" id="KW-1185">Reference proteome</keyword>
<feature type="compositionally biased region" description="Polar residues" evidence="8">
    <location>
        <begin position="541"/>
        <end position="557"/>
    </location>
</feature>
<dbReference type="GO" id="GO:0000938">
    <property type="term" value="C:GARP complex"/>
    <property type="evidence" value="ECO:0007669"/>
    <property type="project" value="InterPro"/>
</dbReference>
<evidence type="ECO:0000256" key="1">
    <source>
        <dbReference type="ARBA" id="ARBA00004601"/>
    </source>
</evidence>
<keyword evidence="3" id="KW-0813">Transport</keyword>
<dbReference type="EMBL" id="LFRF01000006">
    <property type="protein sequence ID" value="KND92285.1"/>
    <property type="molecule type" value="Genomic_DNA"/>
</dbReference>
<feature type="compositionally biased region" description="Basic and acidic residues" evidence="8">
    <location>
        <begin position="1070"/>
        <end position="1086"/>
    </location>
</feature>
<feature type="region of interest" description="Disordered" evidence="8">
    <location>
        <begin position="235"/>
        <end position="257"/>
    </location>
</feature>
<feature type="region of interest" description="Disordered" evidence="8">
    <location>
        <begin position="530"/>
        <end position="557"/>
    </location>
</feature>
<feature type="region of interest" description="Disordered" evidence="8">
    <location>
        <begin position="139"/>
        <end position="208"/>
    </location>
</feature>
<evidence type="ECO:0000256" key="4">
    <source>
        <dbReference type="ARBA" id="ARBA00022927"/>
    </source>
</evidence>
<keyword evidence="6 7" id="KW-0175">Coiled coil</keyword>
<dbReference type="GO" id="GO:0015031">
    <property type="term" value="P:protein transport"/>
    <property type="evidence" value="ECO:0007669"/>
    <property type="project" value="UniProtKB-KW"/>
</dbReference>
<evidence type="ECO:0000256" key="5">
    <source>
        <dbReference type="ARBA" id="ARBA00023034"/>
    </source>
</evidence>
<feature type="region of interest" description="Disordered" evidence="8">
    <location>
        <begin position="1054"/>
        <end position="1086"/>
    </location>
</feature>
<dbReference type="GO" id="GO:0005829">
    <property type="term" value="C:cytosol"/>
    <property type="evidence" value="ECO:0007669"/>
    <property type="project" value="GOC"/>
</dbReference>
<keyword evidence="4" id="KW-0653">Protein transport</keyword>
<sequence length="1086" mass="119683">MYPHGDGCQSMDTSSPISSITRSGSSLKHDRIHAAPRPRRGSTASSTHSIRGHLLVSTSSWSATGFELGQNAISTLLQPPIVRTRLQPHTFAPASSLQKTPTVRDIPPVSLTNIKIVDAAEFKPYISQVGALYEQLQRVRDSEGEERARRESKSDSPFRCYEDSRKADGQSHLTRKGSVASMTSVTTQNERLSRSRGSGSYSRKGHCGPPPLSTIPDIYFDEDFHLENPRTFDVVSERSGVVPPTSTKEARKGNAPAPRKALATNAILQEKLSWYMDMVEVHLINSISIATTTFFSALGSLRELHSEAAESVEKIQILRKDLASLDEDVVMKGLQLLQKRQKSHNLQQMSDAVLQLKRIVDGVAYCELLVDEGEVEKALAEIDAIELLMAGERDETLGDETSTHFQLRDVRGATALQGLASDLTILRFRIGKVFESKVHNVLIGDLRRHAQSVSTREVLLRWEAASLRAKGGHAQEFSAFPAYMGMTDELRTALLPNISGLHRSGSISTAIQAYRESVLREIRNIVRKPLPSSTEDGESVISGSTISGGPSRTNQEKSSILARNIRALDAEDAETLFSTIYIGVTETLRRLKTQSGLLLEVACAIGNPDAEDSVKFPVIRSPIGSPNPAGNTSIFEIQEEMHAALDLLDLLGQAVDVSHEKINKILRVRSEQVKGLPLAHFLRYFTLNLLFANECEAISGRAGTSLKTAVDGHIEDFIKAHRDREIQTLAQGMGADNWQDADFTAKHNEILKQILECSTSDPPVWTEMSKPSAPLSQEVEEIDGIEVTETNSTAKDKVRGATIEDETFLLPYSAILCFEGVSHFLHLMGSIPSMTPDIAMSLVSYLQIFDSRSRQLILGAGALRSAGLKNITTKHLALTSQALTFIATLIPHIREFVQRHAPAGPVGANLMSEFDKIRRALQEHQDSIYQKMVEIMESRARMLSKKAREAEWDNESAEDVRRYMVDLTTDTGRLNKALSKYLPEQAVALVMVQVFTSYKDQLGKAFKEAEPKTETGRDCMLRDVEHLVGKLGKIEGFGDLGTHLMKMIEGKEIKTTSPTDSVPVPMKVAKGGEGKINENTEPPAEK</sequence>
<dbReference type="Proteomes" id="UP000036947">
    <property type="component" value="Unassembled WGS sequence"/>
</dbReference>
<dbReference type="InterPro" id="IPR012501">
    <property type="entry name" value="Vps54_C"/>
</dbReference>
<evidence type="ECO:0000256" key="3">
    <source>
        <dbReference type="ARBA" id="ARBA00022448"/>
    </source>
</evidence>
<evidence type="ECO:0000313" key="11">
    <source>
        <dbReference type="Proteomes" id="UP000036947"/>
    </source>
</evidence>
<feature type="coiled-coil region" evidence="7">
    <location>
        <begin position="301"/>
        <end position="328"/>
    </location>
</feature>
<name>A0A0L0NEU6_TOLOC</name>
<evidence type="ECO:0000256" key="8">
    <source>
        <dbReference type="SAM" id="MobiDB-lite"/>
    </source>
</evidence>
<proteinExistence type="inferred from homology"/>
<evidence type="ECO:0000256" key="6">
    <source>
        <dbReference type="ARBA" id="ARBA00023054"/>
    </source>
</evidence>
<dbReference type="Gene3D" id="6.10.250.860">
    <property type="match status" value="1"/>
</dbReference>
<dbReference type="PANTHER" id="PTHR12965:SF0">
    <property type="entry name" value="VACUOLAR PROTEIN SORTING-ASSOCIATED PROTEIN 54"/>
    <property type="match status" value="1"/>
</dbReference>
<evidence type="ECO:0000259" key="9">
    <source>
        <dbReference type="Pfam" id="PF07928"/>
    </source>
</evidence>
<dbReference type="STRING" id="1163406.A0A0L0NEU6"/>
<dbReference type="OrthoDB" id="10259024at2759"/>
<gene>
    <name evidence="10" type="ORF">TOPH_02936</name>
</gene>
<dbReference type="GO" id="GO:0019905">
    <property type="term" value="F:syntaxin binding"/>
    <property type="evidence" value="ECO:0007669"/>
    <property type="project" value="TreeGrafter"/>
</dbReference>
<organism evidence="10 11">
    <name type="scientific">Tolypocladium ophioglossoides (strain CBS 100239)</name>
    <name type="common">Snaketongue truffleclub</name>
    <name type="synonym">Elaphocordyceps ophioglossoides</name>
    <dbReference type="NCBI Taxonomy" id="1163406"/>
    <lineage>
        <taxon>Eukaryota</taxon>
        <taxon>Fungi</taxon>
        <taxon>Dikarya</taxon>
        <taxon>Ascomycota</taxon>
        <taxon>Pezizomycotina</taxon>
        <taxon>Sordariomycetes</taxon>
        <taxon>Hypocreomycetidae</taxon>
        <taxon>Hypocreales</taxon>
        <taxon>Ophiocordycipitaceae</taxon>
        <taxon>Tolypocladium</taxon>
    </lineage>
</organism>
<protein>
    <submittedName>
        <fullName evidence="10">Vacuolar protein sorting-associated protein 54, chloroplastic</fullName>
    </submittedName>
</protein>
<evidence type="ECO:0000256" key="2">
    <source>
        <dbReference type="ARBA" id="ARBA00009150"/>
    </source>
</evidence>
<evidence type="ECO:0000256" key="7">
    <source>
        <dbReference type="SAM" id="Coils"/>
    </source>
</evidence>
<evidence type="ECO:0000313" key="10">
    <source>
        <dbReference type="EMBL" id="KND92285.1"/>
    </source>
</evidence>
<dbReference type="InterPro" id="IPR039745">
    <property type="entry name" value="Vps54"/>
</dbReference>
<feature type="compositionally biased region" description="Low complexity" evidence="8">
    <location>
        <begin position="13"/>
        <end position="26"/>
    </location>
</feature>
<dbReference type="PANTHER" id="PTHR12965">
    <property type="entry name" value="VACUOLAR PROTEIN SORTING 54"/>
    <property type="match status" value="1"/>
</dbReference>
<comment type="subcellular location">
    <subcellularLocation>
        <location evidence="1">Golgi apparatus</location>
        <location evidence="1">trans-Golgi network</location>
    </subcellularLocation>
</comment>
<dbReference type="AlphaFoldDB" id="A0A0L0NEU6"/>
<dbReference type="Pfam" id="PF07928">
    <property type="entry name" value="Vps54"/>
    <property type="match status" value="1"/>
</dbReference>
<dbReference type="GO" id="GO:0006896">
    <property type="term" value="P:Golgi to vacuole transport"/>
    <property type="evidence" value="ECO:0007669"/>
    <property type="project" value="TreeGrafter"/>
</dbReference>
<feature type="compositionally biased region" description="Polar residues" evidence="8">
    <location>
        <begin position="180"/>
        <end position="190"/>
    </location>
</feature>
<feature type="region of interest" description="Disordered" evidence="8">
    <location>
        <begin position="1"/>
        <end position="49"/>
    </location>
</feature>
<reference evidence="10 11" key="1">
    <citation type="journal article" date="2015" name="BMC Genomics">
        <title>The genome of the truffle-parasite Tolypocladium ophioglossoides and the evolution of antifungal peptaibiotics.</title>
        <authorList>
            <person name="Quandt C.A."/>
            <person name="Bushley K.E."/>
            <person name="Spatafora J.W."/>
        </authorList>
    </citation>
    <scope>NUCLEOTIDE SEQUENCE [LARGE SCALE GENOMIC DNA]</scope>
    <source>
        <strain evidence="10 11">CBS 100239</strain>
    </source>
</reference>
<comment type="caution">
    <text evidence="10">The sequence shown here is derived from an EMBL/GenBank/DDBJ whole genome shotgun (WGS) entry which is preliminary data.</text>
</comment>
<comment type="similarity">
    <text evidence="2">Belongs to the VPS54 family.</text>
</comment>
<keyword evidence="5" id="KW-0333">Golgi apparatus</keyword>